<gene>
    <name evidence="2" type="ORF">MACH26_02550</name>
</gene>
<dbReference type="EMBL" id="AP027272">
    <property type="protein sequence ID" value="BDX04734.1"/>
    <property type="molecule type" value="Genomic_DNA"/>
</dbReference>
<dbReference type="InterPro" id="IPR029062">
    <property type="entry name" value="Class_I_gatase-like"/>
</dbReference>
<keyword evidence="2" id="KW-0808">Transferase</keyword>
<dbReference type="CDD" id="cd01741">
    <property type="entry name" value="GATase1_1"/>
    <property type="match status" value="1"/>
</dbReference>
<dbReference type="Gene3D" id="3.40.50.880">
    <property type="match status" value="1"/>
</dbReference>
<keyword evidence="2" id="KW-0032">Aminotransferase</keyword>
<organism evidence="2 3">
    <name type="scientific">Planctobacterium marinum</name>
    <dbReference type="NCBI Taxonomy" id="1631968"/>
    <lineage>
        <taxon>Bacteria</taxon>
        <taxon>Pseudomonadati</taxon>
        <taxon>Pseudomonadota</taxon>
        <taxon>Gammaproteobacteria</taxon>
        <taxon>Alteromonadales</taxon>
        <taxon>Alteromonadaceae</taxon>
        <taxon>Planctobacterium</taxon>
    </lineage>
</organism>
<evidence type="ECO:0000313" key="2">
    <source>
        <dbReference type="EMBL" id="BDX04734.1"/>
    </source>
</evidence>
<proteinExistence type="predicted"/>
<dbReference type="PANTHER" id="PTHR42695:SF5">
    <property type="entry name" value="GLUTAMINE AMIDOTRANSFERASE YLR126C-RELATED"/>
    <property type="match status" value="1"/>
</dbReference>
<dbReference type="Proteomes" id="UP001333710">
    <property type="component" value="Chromosome"/>
</dbReference>
<dbReference type="Pfam" id="PF00117">
    <property type="entry name" value="GATase"/>
    <property type="match status" value="1"/>
</dbReference>
<accession>A0AA48HG64</accession>
<dbReference type="GO" id="GO:0005829">
    <property type="term" value="C:cytosol"/>
    <property type="evidence" value="ECO:0007669"/>
    <property type="project" value="TreeGrafter"/>
</dbReference>
<dbReference type="GO" id="GO:0008483">
    <property type="term" value="F:transaminase activity"/>
    <property type="evidence" value="ECO:0007669"/>
    <property type="project" value="UniProtKB-KW"/>
</dbReference>
<dbReference type="AlphaFoldDB" id="A0AA48HG64"/>
<protein>
    <submittedName>
        <fullName evidence="2">Aminotransferase</fullName>
    </submittedName>
</protein>
<dbReference type="InterPro" id="IPR017926">
    <property type="entry name" value="GATASE"/>
</dbReference>
<dbReference type="KEGG" id="pmaw:MACH26_02550"/>
<dbReference type="PANTHER" id="PTHR42695">
    <property type="entry name" value="GLUTAMINE AMIDOTRANSFERASE YLR126C-RELATED"/>
    <property type="match status" value="1"/>
</dbReference>
<evidence type="ECO:0000313" key="3">
    <source>
        <dbReference type="Proteomes" id="UP001333710"/>
    </source>
</evidence>
<keyword evidence="3" id="KW-1185">Reference proteome</keyword>
<feature type="domain" description="Glutamine amidotransferase" evidence="1">
    <location>
        <begin position="56"/>
        <end position="195"/>
    </location>
</feature>
<name>A0AA48HG64_9ALTE</name>
<reference evidence="2" key="1">
    <citation type="submission" date="2023-01" db="EMBL/GenBank/DDBJ databases">
        <title>Complete genome sequence of Planctobacterium marinum strain Dej080120_11.</title>
        <authorList>
            <person name="Ueki S."/>
            <person name="Maruyama F."/>
        </authorList>
    </citation>
    <scope>NUCLEOTIDE SEQUENCE</scope>
    <source>
        <strain evidence="2">Dej080120_11</strain>
    </source>
</reference>
<sequence length="244" mass="27677">MNTRQHLKLLLVQIRDKPQVREEEFDSFVRFADINRAQLEVLNVFDRPRFSPELVEQYDAVIVGGASEASVLEPEVYPFVPDCVRLLQYCRQIGKPVFASCFGFQLAVLAMGGEIVRDERDFEIGTLPISLTEAAGTDPLFSGIPDPFYAVSVHRERAPQLPAECELLAFTEACPHAFKVSGLPFWAFQFHPEVDKDILIERLSVFRTQYTQDTEHFNQVIAQAKETPWSNGLVSKFIDYLCSG</sequence>
<dbReference type="PROSITE" id="PS51273">
    <property type="entry name" value="GATASE_TYPE_1"/>
    <property type="match status" value="1"/>
</dbReference>
<evidence type="ECO:0000259" key="1">
    <source>
        <dbReference type="Pfam" id="PF00117"/>
    </source>
</evidence>
<dbReference type="SUPFAM" id="SSF52317">
    <property type="entry name" value="Class I glutamine amidotransferase-like"/>
    <property type="match status" value="1"/>
</dbReference>
<dbReference type="InterPro" id="IPR044992">
    <property type="entry name" value="ChyE-like"/>
</dbReference>
<dbReference type="RefSeq" id="WP_338290558.1">
    <property type="nucleotide sequence ID" value="NZ_AP027272.1"/>
</dbReference>